<dbReference type="Proteomes" id="UP000664991">
    <property type="component" value="Unassembled WGS sequence"/>
</dbReference>
<gene>
    <name evidence="3" type="ORF">JEQ12_008849</name>
</gene>
<dbReference type="Pfam" id="PF14671">
    <property type="entry name" value="DSPn"/>
    <property type="match status" value="1"/>
</dbReference>
<dbReference type="Gene3D" id="3.90.190.10">
    <property type="entry name" value="Protein tyrosine phosphatase superfamily"/>
    <property type="match status" value="1"/>
</dbReference>
<feature type="domain" description="Dual specificity/tyrosine protein phosphatase N-terminal" evidence="2">
    <location>
        <begin position="83"/>
        <end position="218"/>
    </location>
</feature>
<dbReference type="InterPro" id="IPR029260">
    <property type="entry name" value="DSPn"/>
</dbReference>
<dbReference type="InterPro" id="IPR050561">
    <property type="entry name" value="PTP"/>
</dbReference>
<dbReference type="PANTHER" id="PTHR23339">
    <property type="entry name" value="TYROSINE SPECIFIC PROTEIN PHOSPHATASE AND DUAL SPECIFICITY PROTEIN PHOSPHATASE"/>
    <property type="match status" value="1"/>
</dbReference>
<dbReference type="AlphaFoldDB" id="A0A836ALW5"/>
<protein>
    <recommendedName>
        <fullName evidence="2">Dual specificity/tyrosine protein phosphatase N-terminal domain-containing protein</fullName>
    </recommendedName>
</protein>
<evidence type="ECO:0000256" key="1">
    <source>
        <dbReference type="SAM" id="MobiDB-lite"/>
    </source>
</evidence>
<evidence type="ECO:0000259" key="2">
    <source>
        <dbReference type="Pfam" id="PF14671"/>
    </source>
</evidence>
<accession>A0A836ALW5</accession>
<feature type="non-terminal residue" evidence="3">
    <location>
        <position position="218"/>
    </location>
</feature>
<dbReference type="CDD" id="cd17657">
    <property type="entry name" value="CDC14_N"/>
    <property type="match status" value="1"/>
</dbReference>
<name>A0A836ALW5_SHEEP</name>
<dbReference type="EMBL" id="JAEMGP010000002">
    <property type="protein sequence ID" value="KAG5213063.1"/>
    <property type="molecule type" value="Genomic_DNA"/>
</dbReference>
<dbReference type="SUPFAM" id="SSF52799">
    <property type="entry name" value="(Phosphotyrosine protein) phosphatases II"/>
    <property type="match status" value="1"/>
</dbReference>
<evidence type="ECO:0000313" key="4">
    <source>
        <dbReference type="Proteomes" id="UP000664991"/>
    </source>
</evidence>
<sequence length="218" mass="25246">MKRKSERRPNWAAAPPCSRRCSSSSPGVKKSRSSTSQELHHLDQQDDLYLDITAFHGYCSNKGIQIIDYTLQFFDDFKTVDLTYRLCFAILFSRPKSSSNVHYFSIDNELEYENFYADFGPLNLAMVYRYCCKINKKLKSITMMRKKIIHFTGPDQRKQANAAFLVGCYMVIYLGKTPEDAYRILMFGDAAYIPFRDAAYGSCNFFITLLDCFYAVKK</sequence>
<evidence type="ECO:0000313" key="3">
    <source>
        <dbReference type="EMBL" id="KAG5213063.1"/>
    </source>
</evidence>
<proteinExistence type="predicted"/>
<feature type="compositionally biased region" description="Low complexity" evidence="1">
    <location>
        <begin position="12"/>
        <end position="36"/>
    </location>
</feature>
<dbReference type="InterPro" id="IPR029021">
    <property type="entry name" value="Prot-tyrosine_phosphatase-like"/>
</dbReference>
<dbReference type="FunFam" id="3.90.190.10:FF:000031">
    <property type="entry name" value="dual specificity protein phosphatase CDC14B isoform X1"/>
    <property type="match status" value="1"/>
</dbReference>
<reference evidence="3 4" key="1">
    <citation type="submission" date="2020-12" db="EMBL/GenBank/DDBJ databases">
        <title>De novo assembly of Tibetan sheep genome.</title>
        <authorList>
            <person name="Li X."/>
        </authorList>
    </citation>
    <scope>NUCLEOTIDE SEQUENCE [LARGE SCALE GENOMIC DNA]</scope>
    <source>
        <tissue evidence="3">Heart</tissue>
    </source>
</reference>
<feature type="region of interest" description="Disordered" evidence="1">
    <location>
        <begin position="1"/>
        <end position="39"/>
    </location>
</feature>
<organism evidence="3 4">
    <name type="scientific">Ovis aries</name>
    <name type="common">Sheep</name>
    <dbReference type="NCBI Taxonomy" id="9940"/>
    <lineage>
        <taxon>Eukaryota</taxon>
        <taxon>Metazoa</taxon>
        <taxon>Chordata</taxon>
        <taxon>Craniata</taxon>
        <taxon>Vertebrata</taxon>
        <taxon>Euteleostomi</taxon>
        <taxon>Mammalia</taxon>
        <taxon>Eutheria</taxon>
        <taxon>Laurasiatheria</taxon>
        <taxon>Artiodactyla</taxon>
        <taxon>Ruminantia</taxon>
        <taxon>Pecora</taxon>
        <taxon>Bovidae</taxon>
        <taxon>Caprinae</taxon>
        <taxon>Ovis</taxon>
    </lineage>
</organism>
<comment type="caution">
    <text evidence="3">The sequence shown here is derived from an EMBL/GenBank/DDBJ whole genome shotgun (WGS) entry which is preliminary data.</text>
</comment>